<dbReference type="Gene3D" id="3.90.199.10">
    <property type="entry name" value="Topoisomerase II, domain 5"/>
    <property type="match status" value="1"/>
</dbReference>
<dbReference type="Pfam" id="PF16898">
    <property type="entry name" value="TOPRIM_C"/>
    <property type="match status" value="1"/>
</dbReference>
<dbReference type="PROSITE" id="PS52040">
    <property type="entry name" value="TOPO_IIA"/>
    <property type="match status" value="1"/>
</dbReference>
<dbReference type="GO" id="GO:0005524">
    <property type="term" value="F:ATP binding"/>
    <property type="evidence" value="ECO:0007669"/>
    <property type="project" value="UniProtKB-KW"/>
</dbReference>
<comment type="similarity">
    <text evidence="3">Belongs to the type II topoisomerase family.</text>
</comment>
<dbReference type="Pfam" id="PF00521">
    <property type="entry name" value="DNA_topoisoIV"/>
    <property type="match status" value="1"/>
</dbReference>
<comment type="cofactor">
    <cofactor evidence="2">
        <name>Mg(2+)</name>
        <dbReference type="ChEBI" id="CHEBI:18420"/>
    </cofactor>
</comment>
<keyword evidence="8 11" id="KW-0799">Topoisomerase</keyword>
<dbReference type="InterPro" id="IPR018522">
    <property type="entry name" value="TopoIIA_CS"/>
</dbReference>
<reference evidence="14" key="2">
    <citation type="journal article" date="2023" name="Plants (Basel)">
        <title>Annotation of the Turnera subulata (Passifloraceae) Draft Genome Reveals the S-Locus Evolved after the Divergence of Turneroideae from Passifloroideae in a Stepwise Manner.</title>
        <authorList>
            <person name="Henning P.M."/>
            <person name="Roalson E.H."/>
            <person name="Mir W."/>
            <person name="McCubbin A.G."/>
            <person name="Shore J.S."/>
        </authorList>
    </citation>
    <scope>NUCLEOTIDE SEQUENCE</scope>
    <source>
        <strain evidence="14">F60SS</strain>
    </source>
</reference>
<keyword evidence="7" id="KW-0067">ATP-binding</keyword>
<dbReference type="GO" id="GO:0046872">
    <property type="term" value="F:metal ion binding"/>
    <property type="evidence" value="ECO:0007669"/>
    <property type="project" value="UniProtKB-KW"/>
</dbReference>
<evidence type="ECO:0000256" key="3">
    <source>
        <dbReference type="ARBA" id="ARBA00011080"/>
    </source>
</evidence>
<dbReference type="PROSITE" id="PS00177">
    <property type="entry name" value="TOPOISOMERASE_II"/>
    <property type="match status" value="1"/>
</dbReference>
<gene>
    <name evidence="14" type="ORF">Tsubulata_029706</name>
</gene>
<name>A0A9Q0G3L0_9ROSI</name>
<feature type="domain" description="Topo IIA-type catalytic" evidence="13">
    <location>
        <begin position="214"/>
        <end position="643"/>
    </location>
</feature>
<keyword evidence="6" id="KW-0547">Nucleotide-binding</keyword>
<dbReference type="GO" id="GO:0006265">
    <property type="term" value="P:DNA topological change"/>
    <property type="evidence" value="ECO:0007669"/>
    <property type="project" value="UniProtKB-UniRule"/>
</dbReference>
<sequence>MSEFGESPSPDDPSRNGERIKPALKEIPGLLDAREAGGKYSKDCTLILTEGNSAQTLIWTSLDRDYYGIFALNGKPLNVLKATKQTLEENEQLSYIKEIIGLEDGKDYKSTDDLRYGHILLMTDQGLGAMTYEEGKEVLANKEKLLKEFLLLEEEDKKVIEVASGKKEKDRKTWMLNNEFDDCHLDINAKHIKYKDFFNSDFRQYCLVNCRRSIPSIVDGLKPAQRKIIWCSLGIDFTEAMTVTALAHQVATETAYRHKESNLYAPIIGFAQDYVGSNNIKLFQPIGVFGTRLKGGKDHGEPRYLNTRLLPIARLIFPQDDDEILPEYDGNEEESVEPKWLLPIIPMILVNGCDGGIGTGYSCNIPKFDPLQLIAMLKKKFYNGSYGDLEPWYKGFKGKIDSEIVDDQNVWYSHGVYDQEDDGEYVITELPIGEWTENYENWLRDKDGKLSNNVYITELKSLGDERKIDIRISTISSKRLKTSADGDDESSIEDMFNLKKKLDTKHMNLFDQSGQITYYETADDIFEAYYAIRLPYYGERKKKMLHKLDDEISMLSNKIKLIELVRGNTIDMCADRTASEREEMLTSHGFARLPDFKYLESMSGLCSFTAEALKELETKLKELEDKKNTLTTMTREKLWEEDLDALEKYIQNFSLVEEMGPGAM</sequence>
<evidence type="ECO:0000256" key="7">
    <source>
        <dbReference type="ARBA" id="ARBA00022840"/>
    </source>
</evidence>
<comment type="caution">
    <text evidence="14">The sequence shown here is derived from an EMBL/GenBank/DDBJ whole genome shotgun (WGS) entry which is preliminary data.</text>
</comment>
<evidence type="ECO:0000256" key="4">
    <source>
        <dbReference type="ARBA" id="ARBA00012895"/>
    </source>
</evidence>
<dbReference type="InterPro" id="IPR013760">
    <property type="entry name" value="Topo_IIA-like_dom_sf"/>
</dbReference>
<keyword evidence="5" id="KW-0479">Metal-binding</keyword>
<dbReference type="AlphaFoldDB" id="A0A9Q0G3L0"/>
<evidence type="ECO:0000256" key="5">
    <source>
        <dbReference type="ARBA" id="ARBA00022723"/>
    </source>
</evidence>
<dbReference type="InterPro" id="IPR001154">
    <property type="entry name" value="TopoII_euk"/>
</dbReference>
<dbReference type="PRINTS" id="PR01158">
    <property type="entry name" value="TOPISMRASEII"/>
</dbReference>
<dbReference type="SMART" id="SM00434">
    <property type="entry name" value="TOP4c"/>
    <property type="match status" value="1"/>
</dbReference>
<dbReference type="GO" id="GO:0003677">
    <property type="term" value="F:DNA binding"/>
    <property type="evidence" value="ECO:0007669"/>
    <property type="project" value="UniProtKB-UniRule"/>
</dbReference>
<evidence type="ECO:0000256" key="11">
    <source>
        <dbReference type="PROSITE-ProRule" id="PRU01384"/>
    </source>
</evidence>
<dbReference type="InterPro" id="IPR002205">
    <property type="entry name" value="Topo_IIA_dom_A"/>
</dbReference>
<keyword evidence="12" id="KW-0175">Coiled coil</keyword>
<evidence type="ECO:0000313" key="15">
    <source>
        <dbReference type="Proteomes" id="UP001141552"/>
    </source>
</evidence>
<dbReference type="Gene3D" id="1.10.268.10">
    <property type="entry name" value="Topoisomerase, domain 3"/>
    <property type="match status" value="1"/>
</dbReference>
<accession>A0A9Q0G3L0</accession>
<evidence type="ECO:0000256" key="2">
    <source>
        <dbReference type="ARBA" id="ARBA00001946"/>
    </source>
</evidence>
<evidence type="ECO:0000256" key="1">
    <source>
        <dbReference type="ARBA" id="ARBA00000185"/>
    </source>
</evidence>
<feature type="coiled-coil region" evidence="12">
    <location>
        <begin position="606"/>
        <end position="636"/>
    </location>
</feature>
<evidence type="ECO:0000256" key="9">
    <source>
        <dbReference type="ARBA" id="ARBA00023125"/>
    </source>
</evidence>
<dbReference type="GO" id="GO:0000819">
    <property type="term" value="P:sister chromatid segregation"/>
    <property type="evidence" value="ECO:0007669"/>
    <property type="project" value="TreeGrafter"/>
</dbReference>
<keyword evidence="9 11" id="KW-0238">DNA-binding</keyword>
<evidence type="ECO:0000256" key="8">
    <source>
        <dbReference type="ARBA" id="ARBA00023029"/>
    </source>
</evidence>
<dbReference type="InterPro" id="IPR013759">
    <property type="entry name" value="Topo_IIA_B_C"/>
</dbReference>
<keyword evidence="15" id="KW-1185">Reference proteome</keyword>
<dbReference type="Gene3D" id="3.30.1360.40">
    <property type="match status" value="1"/>
</dbReference>
<dbReference type="GO" id="GO:0003918">
    <property type="term" value="F:DNA topoisomerase type II (double strand cut, ATP-hydrolyzing) activity"/>
    <property type="evidence" value="ECO:0007669"/>
    <property type="project" value="UniProtKB-EC"/>
</dbReference>
<dbReference type="SUPFAM" id="SSF56719">
    <property type="entry name" value="Type II DNA topoisomerase"/>
    <property type="match status" value="1"/>
</dbReference>
<dbReference type="EC" id="5.6.2.2" evidence="4"/>
<evidence type="ECO:0000256" key="10">
    <source>
        <dbReference type="ARBA" id="ARBA00023235"/>
    </source>
</evidence>
<dbReference type="InterPro" id="IPR031660">
    <property type="entry name" value="TOPRIM_C"/>
</dbReference>
<dbReference type="PANTHER" id="PTHR10169">
    <property type="entry name" value="DNA TOPOISOMERASE/GYRASE"/>
    <property type="match status" value="1"/>
</dbReference>
<dbReference type="GO" id="GO:0005634">
    <property type="term" value="C:nucleus"/>
    <property type="evidence" value="ECO:0007669"/>
    <property type="project" value="TreeGrafter"/>
</dbReference>
<comment type="catalytic activity">
    <reaction evidence="1 11">
        <text>ATP-dependent breakage, passage and rejoining of double-stranded DNA.</text>
        <dbReference type="EC" id="5.6.2.2"/>
    </reaction>
</comment>
<dbReference type="PANTHER" id="PTHR10169:SF38">
    <property type="entry name" value="DNA TOPOISOMERASE 2"/>
    <property type="match status" value="1"/>
</dbReference>
<dbReference type="InterPro" id="IPR013757">
    <property type="entry name" value="Topo_IIA_A_a_sf"/>
</dbReference>
<evidence type="ECO:0000256" key="12">
    <source>
        <dbReference type="SAM" id="Coils"/>
    </source>
</evidence>
<dbReference type="FunFam" id="3.40.50.670:FF:000001">
    <property type="entry name" value="DNA topoisomerase 2"/>
    <property type="match status" value="1"/>
</dbReference>
<keyword evidence="10 11" id="KW-0413">Isomerase</keyword>
<proteinExistence type="inferred from homology"/>
<feature type="active site" description="O-(5'-phospho-DNA)-tyrosine intermediate" evidence="11">
    <location>
        <position position="304"/>
    </location>
</feature>
<dbReference type="EMBL" id="JAKUCV010002456">
    <property type="protein sequence ID" value="KAJ4842592.1"/>
    <property type="molecule type" value="Genomic_DNA"/>
</dbReference>
<protein>
    <recommendedName>
        <fullName evidence="4">DNA topoisomerase (ATP-hydrolyzing)</fullName>
        <ecNumber evidence="4">5.6.2.2</ecNumber>
    </recommendedName>
</protein>
<dbReference type="InterPro" id="IPR013758">
    <property type="entry name" value="Topo_IIA_A/C_ab"/>
</dbReference>
<organism evidence="14 15">
    <name type="scientific">Turnera subulata</name>
    <dbReference type="NCBI Taxonomy" id="218843"/>
    <lineage>
        <taxon>Eukaryota</taxon>
        <taxon>Viridiplantae</taxon>
        <taxon>Streptophyta</taxon>
        <taxon>Embryophyta</taxon>
        <taxon>Tracheophyta</taxon>
        <taxon>Spermatophyta</taxon>
        <taxon>Magnoliopsida</taxon>
        <taxon>eudicotyledons</taxon>
        <taxon>Gunneridae</taxon>
        <taxon>Pentapetalae</taxon>
        <taxon>rosids</taxon>
        <taxon>fabids</taxon>
        <taxon>Malpighiales</taxon>
        <taxon>Passifloraceae</taxon>
        <taxon>Turnera</taxon>
    </lineage>
</organism>
<dbReference type="Proteomes" id="UP001141552">
    <property type="component" value="Unassembled WGS sequence"/>
</dbReference>
<dbReference type="GO" id="GO:0000712">
    <property type="term" value="P:resolution of meiotic recombination intermediates"/>
    <property type="evidence" value="ECO:0007669"/>
    <property type="project" value="TreeGrafter"/>
</dbReference>
<dbReference type="Gene3D" id="3.40.50.670">
    <property type="match status" value="2"/>
</dbReference>
<evidence type="ECO:0000313" key="14">
    <source>
        <dbReference type="EMBL" id="KAJ4842592.1"/>
    </source>
</evidence>
<dbReference type="InterPro" id="IPR050634">
    <property type="entry name" value="DNA_Topoisomerase_II"/>
</dbReference>
<dbReference type="OrthoDB" id="276498at2759"/>
<reference evidence="14" key="1">
    <citation type="submission" date="2022-02" db="EMBL/GenBank/DDBJ databases">
        <authorList>
            <person name="Henning P.M."/>
            <person name="McCubbin A.G."/>
            <person name="Shore J.S."/>
        </authorList>
    </citation>
    <scope>NUCLEOTIDE SEQUENCE</scope>
    <source>
        <strain evidence="14">F60SS</strain>
        <tissue evidence="14">Leaves</tissue>
    </source>
</reference>
<evidence type="ECO:0000259" key="13">
    <source>
        <dbReference type="PROSITE" id="PS52040"/>
    </source>
</evidence>
<evidence type="ECO:0000256" key="6">
    <source>
        <dbReference type="ARBA" id="ARBA00022741"/>
    </source>
</evidence>